<organism evidence="2 3">
    <name type="scientific">Aspergillus puulaauensis</name>
    <dbReference type="NCBI Taxonomy" id="1220207"/>
    <lineage>
        <taxon>Eukaryota</taxon>
        <taxon>Fungi</taxon>
        <taxon>Dikarya</taxon>
        <taxon>Ascomycota</taxon>
        <taxon>Pezizomycotina</taxon>
        <taxon>Eurotiomycetes</taxon>
        <taxon>Eurotiomycetidae</taxon>
        <taxon>Eurotiales</taxon>
        <taxon>Aspergillaceae</taxon>
        <taxon>Aspergillus</taxon>
    </lineage>
</organism>
<gene>
    <name evidence="2" type="ORF">APUU_61091S</name>
</gene>
<dbReference type="SUPFAM" id="SSF81995">
    <property type="entry name" value="beta-sandwich domain of Sec23/24"/>
    <property type="match status" value="1"/>
</dbReference>
<evidence type="ECO:0000256" key="1">
    <source>
        <dbReference type="SAM" id="MobiDB-lite"/>
    </source>
</evidence>
<feature type="region of interest" description="Disordered" evidence="1">
    <location>
        <begin position="1"/>
        <end position="75"/>
    </location>
</feature>
<dbReference type="OrthoDB" id="4725912at2759"/>
<evidence type="ECO:0000313" key="3">
    <source>
        <dbReference type="Proteomes" id="UP000654913"/>
    </source>
</evidence>
<keyword evidence="3" id="KW-1185">Reference proteome</keyword>
<dbReference type="Proteomes" id="UP000654913">
    <property type="component" value="Chromosome 6"/>
</dbReference>
<reference evidence="2" key="1">
    <citation type="submission" date="2021-01" db="EMBL/GenBank/DDBJ databases">
        <authorList>
            <consortium name="Aspergillus puulaauensis MK2 genome sequencing consortium"/>
            <person name="Kazuki M."/>
            <person name="Futagami T."/>
        </authorList>
    </citation>
    <scope>NUCLEOTIDE SEQUENCE</scope>
    <source>
        <strain evidence="2">MK2</strain>
    </source>
</reference>
<evidence type="ECO:0008006" key="4">
    <source>
        <dbReference type="Google" id="ProtNLM"/>
    </source>
</evidence>
<reference evidence="2" key="2">
    <citation type="submission" date="2021-02" db="EMBL/GenBank/DDBJ databases">
        <title>Aspergillus puulaauensis MK2 genome sequence.</title>
        <authorList>
            <person name="Futagami T."/>
            <person name="Mori K."/>
            <person name="Kadooka C."/>
            <person name="Tanaka T."/>
        </authorList>
    </citation>
    <scope>NUCLEOTIDE SEQUENCE</scope>
    <source>
        <strain evidence="2">MK2</strain>
    </source>
</reference>
<feature type="compositionally biased region" description="Low complexity" evidence="1">
    <location>
        <begin position="35"/>
        <end position="59"/>
    </location>
</feature>
<feature type="compositionally biased region" description="Pro residues" evidence="1">
    <location>
        <begin position="22"/>
        <end position="34"/>
    </location>
</feature>
<dbReference type="EMBL" id="AP024448">
    <property type="protein sequence ID" value="BCS28043.1"/>
    <property type="molecule type" value="Genomic_DNA"/>
</dbReference>
<accession>A0A7R8ASL2</accession>
<dbReference type="GeneID" id="64978040"/>
<evidence type="ECO:0000313" key="2">
    <source>
        <dbReference type="EMBL" id="BCS28043.1"/>
    </source>
</evidence>
<dbReference type="RefSeq" id="XP_041560229.1">
    <property type="nucleotide sequence ID" value="XM_041694394.1"/>
</dbReference>
<name>A0A7R8ASL2_9EURO</name>
<proteinExistence type="predicted"/>
<dbReference type="AlphaFoldDB" id="A0A7R8ASL2"/>
<sequence length="263" mass="28898">MDAKLGYNGYPAPQPSSWDQQGPPPPQYGYPEQPPMYQQPQYPQYPPQQSSYPQQQQPQTGFSAQTPQDPSTKFPRGLEVVFTSWTGRHMRVTEETHDGPLVYSADLKTRKPHMLFKAEGSANLPATVTFHSFSRTIDININGEDMALRTISKWRCEYAFNSHALGGTQLVWKRPSSWNWKYMNIECTDENGTVYARFDSHMGWSGKKAGRLSILEPAAAGGKAAVDEIVVTGLADVYLQLSSMMAANGSAAASSAGVAAAVS</sequence>
<feature type="compositionally biased region" description="Polar residues" evidence="1">
    <location>
        <begin position="60"/>
        <end position="71"/>
    </location>
</feature>
<dbReference type="KEGG" id="apuu:APUU_61091S"/>
<protein>
    <recommendedName>
        <fullName evidence="4">Tubby C-terminal-like domain-containing protein</fullName>
    </recommendedName>
</protein>